<sequence length="59" mass="6541">LFYTAGTKWCGSGNIAEHADDRGRFDDTDSCCHQHDQCRLTLSGGEVLHGIRNPKSYTV</sequence>
<evidence type="ECO:0000313" key="5">
    <source>
        <dbReference type="Proteomes" id="UP001497497"/>
    </source>
</evidence>
<dbReference type="SUPFAM" id="SSF48619">
    <property type="entry name" value="Phospholipase A2, PLA2"/>
    <property type="match status" value="1"/>
</dbReference>
<feature type="non-terminal residue" evidence="4">
    <location>
        <position position="1"/>
    </location>
</feature>
<dbReference type="AlphaFoldDB" id="A0AAV2I3Q3"/>
<feature type="domain" description="Phospholipase A2-like central" evidence="3">
    <location>
        <begin position="5"/>
        <end position="58"/>
    </location>
</feature>
<dbReference type="GO" id="GO:0004623">
    <property type="term" value="F:phospholipase A2 activity"/>
    <property type="evidence" value="ECO:0007669"/>
    <property type="project" value="InterPro"/>
</dbReference>
<organism evidence="4 5">
    <name type="scientific">Lymnaea stagnalis</name>
    <name type="common">Great pond snail</name>
    <name type="synonym">Helix stagnalis</name>
    <dbReference type="NCBI Taxonomy" id="6523"/>
    <lineage>
        <taxon>Eukaryota</taxon>
        <taxon>Metazoa</taxon>
        <taxon>Spiralia</taxon>
        <taxon>Lophotrochozoa</taxon>
        <taxon>Mollusca</taxon>
        <taxon>Gastropoda</taxon>
        <taxon>Heterobranchia</taxon>
        <taxon>Euthyneura</taxon>
        <taxon>Panpulmonata</taxon>
        <taxon>Hygrophila</taxon>
        <taxon>Lymnaeoidea</taxon>
        <taxon>Lymnaeidae</taxon>
        <taxon>Lymnaea</taxon>
    </lineage>
</organism>
<dbReference type="Proteomes" id="UP001497497">
    <property type="component" value="Unassembled WGS sequence"/>
</dbReference>
<dbReference type="GO" id="GO:0050482">
    <property type="term" value="P:arachidonate secretion"/>
    <property type="evidence" value="ECO:0007669"/>
    <property type="project" value="InterPro"/>
</dbReference>
<dbReference type="InterPro" id="IPR033113">
    <property type="entry name" value="PLA2_histidine"/>
</dbReference>
<proteinExistence type="predicted"/>
<reference evidence="4 5" key="1">
    <citation type="submission" date="2024-04" db="EMBL/GenBank/DDBJ databases">
        <authorList>
            <consortium name="Genoscope - CEA"/>
            <person name="William W."/>
        </authorList>
    </citation>
    <scope>NUCLEOTIDE SEQUENCE [LARGE SCALE GENOMIC DNA]</scope>
</reference>
<comment type="subcellular location">
    <subcellularLocation>
        <location evidence="1">Secreted</location>
    </subcellularLocation>
</comment>
<dbReference type="Pfam" id="PF05826">
    <property type="entry name" value="Phospholip_A2_2"/>
    <property type="match status" value="1"/>
</dbReference>
<evidence type="ECO:0000256" key="2">
    <source>
        <dbReference type="ARBA" id="ARBA00022525"/>
    </source>
</evidence>
<accession>A0AAV2I3Q3</accession>
<evidence type="ECO:0000256" key="1">
    <source>
        <dbReference type="ARBA" id="ARBA00004613"/>
    </source>
</evidence>
<dbReference type="InterPro" id="IPR036444">
    <property type="entry name" value="PLipase_A2_dom_sf"/>
</dbReference>
<name>A0AAV2I3Q3_LYMST</name>
<dbReference type="EMBL" id="CAXITT010000333">
    <property type="protein sequence ID" value="CAL1539252.1"/>
    <property type="molecule type" value="Genomic_DNA"/>
</dbReference>
<dbReference type="PANTHER" id="PTHR12253">
    <property type="entry name" value="RH14732P"/>
    <property type="match status" value="1"/>
</dbReference>
<dbReference type="Gene3D" id="1.20.90.10">
    <property type="entry name" value="Phospholipase A2 domain"/>
    <property type="match status" value="1"/>
</dbReference>
<dbReference type="InterPro" id="IPR016090">
    <property type="entry name" value="PLA2-like_dom"/>
</dbReference>
<dbReference type="GO" id="GO:0006644">
    <property type="term" value="P:phospholipid metabolic process"/>
    <property type="evidence" value="ECO:0007669"/>
    <property type="project" value="InterPro"/>
</dbReference>
<dbReference type="GO" id="GO:0005576">
    <property type="term" value="C:extracellular region"/>
    <property type="evidence" value="ECO:0007669"/>
    <property type="project" value="UniProtKB-SubCell"/>
</dbReference>
<dbReference type="PROSITE" id="PS00118">
    <property type="entry name" value="PA2_HIS"/>
    <property type="match status" value="1"/>
</dbReference>
<evidence type="ECO:0000259" key="3">
    <source>
        <dbReference type="Pfam" id="PF05826"/>
    </source>
</evidence>
<comment type="caution">
    <text evidence="4">The sequence shown here is derived from an EMBL/GenBank/DDBJ whole genome shotgun (WGS) entry which is preliminary data.</text>
</comment>
<keyword evidence="5" id="KW-1185">Reference proteome</keyword>
<protein>
    <recommendedName>
        <fullName evidence="3">Phospholipase A2-like central domain-containing protein</fullName>
    </recommendedName>
</protein>
<gene>
    <name evidence="4" type="ORF">GSLYS_00013071001</name>
</gene>
<evidence type="ECO:0000313" key="4">
    <source>
        <dbReference type="EMBL" id="CAL1539252.1"/>
    </source>
</evidence>
<keyword evidence="2" id="KW-0964">Secreted</keyword>